<protein>
    <submittedName>
        <fullName evidence="2">Uncharacterized protein</fullName>
    </submittedName>
</protein>
<sequence>MMSSKPASNCRDLVAHGKMPRLQKSVGDPVLPGFPSSQSLPRYAHEEPTNYSGAYYSMCLGGQERRDLSAHWNPSRTCMQSGRNPIFFPSSANRALPNHILHRTEHMAFPVEKSPPMEQKELAAQQKMPFYDRSPEKLSPGVPRVHTPVAVKKTNVEGTNVSPQTETSVGLAIPKPVYGRNVCCAELGCSSGPSYSTERGDARIHPPFCDEEWMLQCSPLSILQRKDQEALMQRKVLELEHSRRQSLKEAQLDGYLPMRPTGPTRMPAFAEQNYSRFPYADSAHSMLAPPGQPYHRLPSKMYHSLPSSIPCTYEEMQLSALPHSGVSSKLYPDHTPPAPSHPQCPPHPAFYYPQGGTKVANSAQYSDRGGSNRQDPLGSISKQHIQNPSGPYRVPHSVFSNIPAPCPITQQSHSFVQHCEVPPYQLYKTHTSPGQKRAFSDGPGSTVSFAEQLEDYSLLKAQLQSPSRALCGQGFGSSAFHPVLPRFDHGSDSQESIVVLDGGLSRAQVTAPHSIVSQHRGERAVTDLINGDSGPHPSCVRVYTNEQSSETSRAVSSESHTLNQKEDNGLFDVQSPRKPDEDDQKLVDGPSSPPMPVINNVFSLAPYKAYLEATGMLSAPNVPDRGDPELGTSRIQPDIQINERDAQQASMPKDVLISFGNSWSSQEEAVNIRESKKIKVEPNEEEVTNDSFKTDQTSYQGVHCGLQEICKEEPDVRTSSSSPDDDVLDLSVKKSDSHESSCKLQTLTGGSEDMGPSSEGHGTAGACEVDKNPALMQTPPKPSTPPFSPSDKKFRFQHIPPEYLKLSAFKIVVPDTLRAPCSNTTDLPSDSKGLEGTKPLPKPNSHLDSSRRPRHHFMELHQSLCRLISRSVSHTPELDLRAWFDNKDRGLSAPSHTKTQRVSCLLGVEVMDLWLKCNDTAAVFHQVIRHMESFVSNCRCPFPHVVRAGMLFIPMLIVKESLFPQVPGAFIDQVLQERRVELRPTTLSEERHLAQLQKRACSSKLRRLLSLKHLPEVYPDVLNLFYHVCVSKRLDSTTPAGAPQTAQGQNSETL</sequence>
<dbReference type="GeneTree" id="ENSGT00940000169185"/>
<feature type="region of interest" description="Disordered" evidence="1">
    <location>
        <begin position="544"/>
        <end position="594"/>
    </location>
</feature>
<organism evidence="2 3">
    <name type="scientific">Paramormyrops kingsleyae</name>
    <dbReference type="NCBI Taxonomy" id="1676925"/>
    <lineage>
        <taxon>Eukaryota</taxon>
        <taxon>Metazoa</taxon>
        <taxon>Chordata</taxon>
        <taxon>Craniata</taxon>
        <taxon>Vertebrata</taxon>
        <taxon>Euteleostomi</taxon>
        <taxon>Actinopterygii</taxon>
        <taxon>Neopterygii</taxon>
        <taxon>Teleostei</taxon>
        <taxon>Osteoglossocephala</taxon>
        <taxon>Osteoglossomorpha</taxon>
        <taxon>Osteoglossiformes</taxon>
        <taxon>Mormyridae</taxon>
        <taxon>Paramormyrops</taxon>
    </lineage>
</organism>
<feature type="region of interest" description="Disordered" evidence="1">
    <location>
        <begin position="24"/>
        <end position="44"/>
    </location>
</feature>
<evidence type="ECO:0000313" key="3">
    <source>
        <dbReference type="Proteomes" id="UP000261540"/>
    </source>
</evidence>
<feature type="compositionally biased region" description="Polar residues" evidence="1">
    <location>
        <begin position="359"/>
        <end position="384"/>
    </location>
</feature>
<evidence type="ECO:0000313" key="2">
    <source>
        <dbReference type="Ensembl" id="ENSPKIP00000024171.1"/>
    </source>
</evidence>
<proteinExistence type="predicted"/>
<feature type="compositionally biased region" description="Basic and acidic residues" evidence="1">
    <location>
        <begin position="575"/>
        <end position="586"/>
    </location>
</feature>
<reference evidence="2" key="1">
    <citation type="submission" date="2025-08" db="UniProtKB">
        <authorList>
            <consortium name="Ensembl"/>
        </authorList>
    </citation>
    <scope>IDENTIFICATION</scope>
</reference>
<keyword evidence="3" id="KW-1185">Reference proteome</keyword>
<dbReference type="AlphaFoldDB" id="A0A3B3S297"/>
<dbReference type="InterPro" id="IPR037656">
    <property type="entry name" value="DUF5525"/>
</dbReference>
<feature type="region of interest" description="Disordered" evidence="1">
    <location>
        <begin position="772"/>
        <end position="791"/>
    </location>
</feature>
<accession>A0A3B3S297</accession>
<feature type="compositionally biased region" description="Pro residues" evidence="1">
    <location>
        <begin position="779"/>
        <end position="788"/>
    </location>
</feature>
<feature type="region of interest" description="Disordered" evidence="1">
    <location>
        <begin position="822"/>
        <end position="851"/>
    </location>
</feature>
<feature type="region of interest" description="Disordered" evidence="1">
    <location>
        <begin position="356"/>
        <end position="384"/>
    </location>
</feature>
<feature type="compositionally biased region" description="Low complexity" evidence="1">
    <location>
        <begin position="546"/>
        <end position="559"/>
    </location>
</feature>
<evidence type="ECO:0000256" key="1">
    <source>
        <dbReference type="SAM" id="MobiDB-lite"/>
    </source>
</evidence>
<feature type="region of interest" description="Disordered" evidence="1">
    <location>
        <begin position="713"/>
        <end position="767"/>
    </location>
</feature>
<reference evidence="2" key="2">
    <citation type="submission" date="2025-09" db="UniProtKB">
        <authorList>
            <consortium name="Ensembl"/>
        </authorList>
    </citation>
    <scope>IDENTIFICATION</scope>
</reference>
<dbReference type="Ensembl" id="ENSPKIT00000004874.1">
    <property type="protein sequence ID" value="ENSPKIP00000024171.1"/>
    <property type="gene ID" value="ENSPKIG00000007522.1"/>
</dbReference>
<dbReference type="PANTHER" id="PTHR28422">
    <property type="entry name" value="SIMILAR TO HUMAN CHROMOSOME 15 OPEN READING FRAME 39"/>
    <property type="match status" value="1"/>
</dbReference>
<dbReference type="Proteomes" id="UP000261540">
    <property type="component" value="Unplaced"/>
</dbReference>
<feature type="compositionally biased region" description="Basic and acidic residues" evidence="1">
    <location>
        <begin position="731"/>
        <end position="741"/>
    </location>
</feature>
<dbReference type="Pfam" id="PF17663">
    <property type="entry name" value="DUF5525"/>
    <property type="match status" value="1"/>
</dbReference>
<dbReference type="PANTHER" id="PTHR28422:SF1">
    <property type="entry name" value="SIMILAR TO HUMAN CHROMOSOME 15 OPEN READING FRAME 39"/>
    <property type="match status" value="1"/>
</dbReference>
<name>A0A3B3S297_9TELE</name>